<evidence type="ECO:0000256" key="3">
    <source>
        <dbReference type="ARBA" id="ARBA00022475"/>
    </source>
</evidence>
<evidence type="ECO:0000256" key="11">
    <source>
        <dbReference type="SAM" id="MobiDB-lite"/>
    </source>
</evidence>
<dbReference type="GO" id="GO:0004930">
    <property type="term" value="F:G protein-coupled receptor activity"/>
    <property type="evidence" value="ECO:0007669"/>
    <property type="project" value="UniProtKB-KW"/>
</dbReference>
<keyword evidence="5 12" id="KW-1133">Transmembrane helix</keyword>
<feature type="compositionally biased region" description="Polar residues" evidence="11">
    <location>
        <begin position="561"/>
        <end position="572"/>
    </location>
</feature>
<dbReference type="SMART" id="SM01381">
    <property type="entry name" value="7TM_GPCR_Srsx"/>
    <property type="match status" value="1"/>
</dbReference>
<evidence type="ECO:0000256" key="2">
    <source>
        <dbReference type="ARBA" id="ARBA00010663"/>
    </source>
</evidence>
<comment type="subcellular location">
    <subcellularLocation>
        <location evidence="1">Cell membrane</location>
        <topology evidence="1">Multi-pass membrane protein</topology>
    </subcellularLocation>
</comment>
<protein>
    <submittedName>
        <fullName evidence="14">GPCR2</fullName>
    </submittedName>
</protein>
<dbReference type="AlphaFoldDB" id="A0A7U3NUN8"/>
<evidence type="ECO:0000259" key="13">
    <source>
        <dbReference type="PROSITE" id="PS50262"/>
    </source>
</evidence>
<name>A0A7U3NUN8_PENJP</name>
<dbReference type="PANTHER" id="PTHR24228:SF63">
    <property type="entry name" value="G-PROTEIN COUPLED RECEPTOR MOODY"/>
    <property type="match status" value="1"/>
</dbReference>
<keyword evidence="6 10" id="KW-0297">G-protein coupled receptor</keyword>
<feature type="domain" description="G-protein coupled receptors family 1 profile" evidence="13">
    <location>
        <begin position="52"/>
        <end position="324"/>
    </location>
</feature>
<evidence type="ECO:0000256" key="7">
    <source>
        <dbReference type="ARBA" id="ARBA00023136"/>
    </source>
</evidence>
<evidence type="ECO:0000256" key="5">
    <source>
        <dbReference type="ARBA" id="ARBA00022989"/>
    </source>
</evidence>
<organism evidence="14">
    <name type="scientific">Penaeus japonicus</name>
    <name type="common">Kuruma prawn</name>
    <name type="synonym">Marsupenaeus japonicus</name>
    <dbReference type="NCBI Taxonomy" id="27405"/>
    <lineage>
        <taxon>Eukaryota</taxon>
        <taxon>Metazoa</taxon>
        <taxon>Ecdysozoa</taxon>
        <taxon>Arthropoda</taxon>
        <taxon>Crustacea</taxon>
        <taxon>Multicrustacea</taxon>
        <taxon>Malacostraca</taxon>
        <taxon>Eumalacostraca</taxon>
        <taxon>Eucarida</taxon>
        <taxon>Decapoda</taxon>
        <taxon>Dendrobranchiata</taxon>
        <taxon>Penaeoidea</taxon>
        <taxon>Penaeidae</taxon>
        <taxon>Penaeus</taxon>
    </lineage>
</organism>
<keyword evidence="3" id="KW-1003">Cell membrane</keyword>
<dbReference type="GO" id="GO:0005886">
    <property type="term" value="C:plasma membrane"/>
    <property type="evidence" value="ECO:0007669"/>
    <property type="project" value="UniProtKB-SubCell"/>
</dbReference>
<feature type="transmembrane region" description="Helical" evidence="12">
    <location>
        <begin position="152"/>
        <end position="173"/>
    </location>
</feature>
<dbReference type="CDD" id="cd15210">
    <property type="entry name" value="7tmA_GPR84-like"/>
    <property type="match status" value="1"/>
</dbReference>
<feature type="transmembrane region" description="Helical" evidence="12">
    <location>
        <begin position="38"/>
        <end position="61"/>
    </location>
</feature>
<feature type="transmembrane region" description="Helical" evidence="12">
    <location>
        <begin position="111"/>
        <end position="132"/>
    </location>
</feature>
<evidence type="ECO:0000256" key="12">
    <source>
        <dbReference type="SAM" id="Phobius"/>
    </source>
</evidence>
<dbReference type="PANTHER" id="PTHR24228">
    <property type="entry name" value="B2 BRADYKININ RECEPTOR/ANGIOTENSIN II RECEPTOR"/>
    <property type="match status" value="1"/>
</dbReference>
<dbReference type="Gene3D" id="1.20.1070.10">
    <property type="entry name" value="Rhodopsin 7-helix transmembrane proteins"/>
    <property type="match status" value="1"/>
</dbReference>
<feature type="transmembrane region" description="Helical" evidence="12">
    <location>
        <begin position="305"/>
        <end position="326"/>
    </location>
</feature>
<feature type="transmembrane region" description="Helical" evidence="12">
    <location>
        <begin position="201"/>
        <end position="225"/>
    </location>
</feature>
<reference evidence="14" key="1">
    <citation type="submission" date="2019-09" db="EMBL/GenBank/DDBJ databases">
        <title>A methuselah-like receptor induces ROS generation and regulates intestinal microbiotic haemostasis in kuruma shrimp.</title>
        <authorList>
            <person name="Yang H.-T."/>
            <person name="He Z.-H."/>
            <person name="Zhao X.-F."/>
            <person name="Wang J.-X."/>
        </authorList>
    </citation>
    <scope>NUCLEOTIDE SEQUENCE</scope>
</reference>
<feature type="region of interest" description="Disordered" evidence="11">
    <location>
        <begin position="373"/>
        <end position="393"/>
    </location>
</feature>
<keyword evidence="8 10" id="KW-0675">Receptor</keyword>
<dbReference type="InterPro" id="IPR017452">
    <property type="entry name" value="GPCR_Rhodpsn_7TM"/>
</dbReference>
<dbReference type="EMBL" id="MN460798">
    <property type="protein sequence ID" value="QPB73586.1"/>
    <property type="molecule type" value="mRNA"/>
</dbReference>
<dbReference type="PROSITE" id="PS50262">
    <property type="entry name" value="G_PROTEIN_RECEP_F1_2"/>
    <property type="match status" value="1"/>
</dbReference>
<evidence type="ECO:0000256" key="10">
    <source>
        <dbReference type="RuleBase" id="RU000688"/>
    </source>
</evidence>
<evidence type="ECO:0000256" key="1">
    <source>
        <dbReference type="ARBA" id="ARBA00004651"/>
    </source>
</evidence>
<feature type="compositionally biased region" description="Low complexity" evidence="11">
    <location>
        <begin position="599"/>
        <end position="614"/>
    </location>
</feature>
<dbReference type="Pfam" id="PF00001">
    <property type="entry name" value="7tm_1"/>
    <property type="match status" value="1"/>
</dbReference>
<evidence type="ECO:0000256" key="6">
    <source>
        <dbReference type="ARBA" id="ARBA00023040"/>
    </source>
</evidence>
<accession>A0A7U3NUN8</accession>
<dbReference type="PRINTS" id="PR00237">
    <property type="entry name" value="GPCRRHODOPSN"/>
</dbReference>
<feature type="compositionally biased region" description="Low complexity" evidence="11">
    <location>
        <begin position="504"/>
        <end position="516"/>
    </location>
</feature>
<feature type="compositionally biased region" description="Basic residues" evidence="11">
    <location>
        <begin position="523"/>
        <end position="532"/>
    </location>
</feature>
<feature type="compositionally biased region" description="Basic and acidic residues" evidence="11">
    <location>
        <begin position="533"/>
        <end position="558"/>
    </location>
</feature>
<comment type="similarity">
    <text evidence="2 10">Belongs to the G-protein coupled receptor 1 family.</text>
</comment>
<feature type="transmembrane region" description="Helical" evidence="12">
    <location>
        <begin position="68"/>
        <end position="91"/>
    </location>
</feature>
<evidence type="ECO:0000256" key="9">
    <source>
        <dbReference type="ARBA" id="ARBA00023224"/>
    </source>
</evidence>
<evidence type="ECO:0000256" key="4">
    <source>
        <dbReference type="ARBA" id="ARBA00022692"/>
    </source>
</evidence>
<sequence>MDHIDNPTWYPNVDHIDMSNIEAESEIAKMSRGVATSIAVLFIGYMILGLTGNFLTILALLRCPRVRNVTAAFIISLCVADFLFCVLVLPWEVSRFLAGKWLWGDGWICTLFPLLRYWNVAVSLLSIAMITINRYIMIAHFSVYKSVYRKGWIALMIAFCWVFAFVMLLPTLLNKWGRFGFDPRLQTCSILDDNNKSPKQVLFGIGFCVPAIIIVICYSLIFFVIHKSEMRMRHHSTRGMNGAHTGPSLQSQVRGTGKMEREARRRRNEWRITKMVLIIFIAFLVTYLPITLVKNLDKKVNYPGLHVLGYVLIYISSCINPVIYVIMNRQYRQAYKTVLLCKRPRLPSLTSSHSELPKGSASRRFASSRCSSCMSQGTLGGSARVTPPRHDLDRPRPLSLHDDLCLRKKQPFRFRLFGFDTPRTQSVEMVSMNGTRTPLEPAKSCDVLRIDKRSKCLDCHTRRNTQRNSFLHSEFVGRKNGKDECQDLECSSKAFLDHLLKVEASSSTETPSSSRSHSPKEARKQHKKGNRRAKSDEDIRELRKKEGLTSDDAQRRLPDVTQEQKSQNMSQKETADPQTAADFEDSSRTAKTNRRSVASTHSSSHSETHSTSSSEETRKQTSSSPSSSSAGSYLNEEQGEVLIRPKNLSASCDLLREVSRDIYDRHASWAPWVPDLYPALHDDKAVVKKVHDKDEISPALHEDKAVGKKVHDIDEVHPTLHDEDKTVSETVVHDKDVNVNGVHDGTNALHDDFLEGYDNLCYED</sequence>
<evidence type="ECO:0000256" key="8">
    <source>
        <dbReference type="ARBA" id="ARBA00023170"/>
    </source>
</evidence>
<dbReference type="SUPFAM" id="SSF81321">
    <property type="entry name" value="Family A G protein-coupled receptor-like"/>
    <property type="match status" value="1"/>
</dbReference>
<feature type="compositionally biased region" description="Low complexity" evidence="11">
    <location>
        <begin position="622"/>
        <end position="632"/>
    </location>
</feature>
<keyword evidence="4 10" id="KW-0812">Transmembrane</keyword>
<proteinExistence type="evidence at transcript level"/>
<dbReference type="InterPro" id="IPR000276">
    <property type="entry name" value="GPCR_Rhodpsn"/>
</dbReference>
<feature type="transmembrane region" description="Helical" evidence="12">
    <location>
        <begin position="275"/>
        <end position="293"/>
    </location>
</feature>
<feature type="region of interest" description="Disordered" evidence="11">
    <location>
        <begin position="504"/>
        <end position="637"/>
    </location>
</feature>
<keyword evidence="7 12" id="KW-0472">Membrane</keyword>
<dbReference type="OrthoDB" id="10044919at2759"/>
<dbReference type="PROSITE" id="PS00237">
    <property type="entry name" value="G_PROTEIN_RECEP_F1_1"/>
    <property type="match status" value="1"/>
</dbReference>
<keyword evidence="9 10" id="KW-0807">Transducer</keyword>
<evidence type="ECO:0000313" key="14">
    <source>
        <dbReference type="EMBL" id="QPB73586.1"/>
    </source>
</evidence>